<reference evidence="1 2" key="1">
    <citation type="submission" date="2015-02" db="EMBL/GenBank/DDBJ databases">
        <title>Genome Sequencing of Rickettsiales.</title>
        <authorList>
            <person name="Daugherty S.C."/>
            <person name="Su Q."/>
            <person name="Abolude K."/>
            <person name="Beier-Sexton M."/>
            <person name="Carlyon J.A."/>
            <person name="Carter R."/>
            <person name="Day N.P."/>
            <person name="Dumler S.J."/>
            <person name="Dyachenko V."/>
            <person name="Godinez A."/>
            <person name="Kurtti T.J."/>
            <person name="Lichay M."/>
            <person name="Mullins K.E."/>
            <person name="Ott S."/>
            <person name="Pappas-Brown V."/>
            <person name="Paris D.H."/>
            <person name="Patel P."/>
            <person name="Richards A.L."/>
            <person name="Sadzewicz L."/>
            <person name="Sears K."/>
            <person name="Seidman D."/>
            <person name="Sengamalay N."/>
            <person name="Stenos J."/>
            <person name="Tallon L.J."/>
            <person name="Vincent G."/>
            <person name="Fraser C.M."/>
            <person name="Munderloh U."/>
            <person name="Dunning-Hotopp J.C."/>
        </authorList>
    </citation>
    <scope>NUCLEOTIDE SEQUENCE [LARGE SCALE GENOMIC DNA]</scope>
    <source>
        <strain evidence="1 2">ApMUC09</strain>
    </source>
</reference>
<dbReference type="PATRIC" id="fig|1359152.3.peg.1630"/>
<dbReference type="EMBL" id="LANV01000001">
    <property type="protein sequence ID" value="KJV63578.1"/>
    <property type="molecule type" value="Genomic_DNA"/>
</dbReference>
<protein>
    <submittedName>
        <fullName evidence="1">Uncharacterized protein</fullName>
    </submittedName>
</protein>
<comment type="caution">
    <text evidence="1">The sequence shown here is derived from an EMBL/GenBank/DDBJ whole genome shotgun (WGS) entry which is preliminary data.</text>
</comment>
<evidence type="ECO:0000313" key="2">
    <source>
        <dbReference type="Proteomes" id="UP000033441"/>
    </source>
</evidence>
<sequence length="146" mass="15887">MRELEKKYADSAGGEGVLREQITEGQYAQGTTNLAVSSRKIELTATKYSQKERLQEAVNSTDVAVKPVLIRKTTTSKAATGETARASTAKDLDARSAQVYELSAQYSDSITRKNAEKRERGLNHAVNPEKSPLSIFSKTATFGSSI</sequence>
<evidence type="ECO:0000313" key="1">
    <source>
        <dbReference type="EMBL" id="KJV63578.1"/>
    </source>
</evidence>
<proteinExistence type="predicted"/>
<gene>
    <name evidence="1" type="ORF">APHMUC_1556</name>
</gene>
<organism evidence="1 2">
    <name type="scientific">Anaplasma phagocytophilum str. ApMUC09</name>
    <dbReference type="NCBI Taxonomy" id="1359152"/>
    <lineage>
        <taxon>Bacteria</taxon>
        <taxon>Pseudomonadati</taxon>
        <taxon>Pseudomonadota</taxon>
        <taxon>Alphaproteobacteria</taxon>
        <taxon>Rickettsiales</taxon>
        <taxon>Anaplasmataceae</taxon>
        <taxon>Anaplasma</taxon>
        <taxon>phagocytophilum group</taxon>
    </lineage>
</organism>
<name>A0A0F3N674_ANAPH</name>
<dbReference type="AlphaFoldDB" id="A0A0F3N674"/>
<accession>A0A0F3N674</accession>
<dbReference type="Proteomes" id="UP000033441">
    <property type="component" value="Unassembled WGS sequence"/>
</dbReference>